<dbReference type="EMBL" id="KK112617">
    <property type="protein sequence ID" value="KFM58109.1"/>
    <property type="molecule type" value="Genomic_DNA"/>
</dbReference>
<gene>
    <name evidence="1" type="ORF">X975_25452</name>
</gene>
<dbReference type="AlphaFoldDB" id="A0A087SZ20"/>
<protein>
    <submittedName>
        <fullName evidence="1">Uncharacterized protein</fullName>
    </submittedName>
</protein>
<accession>A0A087SZ20</accession>
<sequence>MKRPARILRKLLHVLLPRDGKKTLLLLSRVRLIVSWCKVLNVFSCFLCEDERGLKYRIVTTKQYLHFRLYFHVKECF</sequence>
<feature type="non-terminal residue" evidence="1">
    <location>
        <position position="77"/>
    </location>
</feature>
<reference evidence="1 2" key="1">
    <citation type="submission" date="2013-11" db="EMBL/GenBank/DDBJ databases">
        <title>Genome sequencing of Stegodyphus mimosarum.</title>
        <authorList>
            <person name="Bechsgaard J."/>
        </authorList>
    </citation>
    <scope>NUCLEOTIDE SEQUENCE [LARGE SCALE GENOMIC DNA]</scope>
</reference>
<dbReference type="Proteomes" id="UP000054359">
    <property type="component" value="Unassembled WGS sequence"/>
</dbReference>
<proteinExistence type="predicted"/>
<organism evidence="1 2">
    <name type="scientific">Stegodyphus mimosarum</name>
    <name type="common">African social velvet spider</name>
    <dbReference type="NCBI Taxonomy" id="407821"/>
    <lineage>
        <taxon>Eukaryota</taxon>
        <taxon>Metazoa</taxon>
        <taxon>Ecdysozoa</taxon>
        <taxon>Arthropoda</taxon>
        <taxon>Chelicerata</taxon>
        <taxon>Arachnida</taxon>
        <taxon>Araneae</taxon>
        <taxon>Araneomorphae</taxon>
        <taxon>Entelegynae</taxon>
        <taxon>Eresoidea</taxon>
        <taxon>Eresidae</taxon>
        <taxon>Stegodyphus</taxon>
    </lineage>
</organism>
<keyword evidence="2" id="KW-1185">Reference proteome</keyword>
<evidence type="ECO:0000313" key="2">
    <source>
        <dbReference type="Proteomes" id="UP000054359"/>
    </source>
</evidence>
<evidence type="ECO:0000313" key="1">
    <source>
        <dbReference type="EMBL" id="KFM58109.1"/>
    </source>
</evidence>
<name>A0A087SZ20_STEMI</name>